<feature type="transmembrane region" description="Helical" evidence="1">
    <location>
        <begin position="22"/>
        <end position="46"/>
    </location>
</feature>
<dbReference type="EMBL" id="CP001802">
    <property type="protein sequence ID" value="ACY21852.1"/>
    <property type="molecule type" value="Genomic_DNA"/>
</dbReference>
<keyword evidence="1" id="KW-0472">Membrane</keyword>
<evidence type="ECO:0000313" key="3">
    <source>
        <dbReference type="Proteomes" id="UP000001219"/>
    </source>
</evidence>
<dbReference type="AlphaFoldDB" id="D0LEX8"/>
<evidence type="ECO:0000313" key="2">
    <source>
        <dbReference type="EMBL" id="ACY21852.1"/>
    </source>
</evidence>
<reference evidence="3" key="1">
    <citation type="submission" date="2009-10" db="EMBL/GenBank/DDBJ databases">
        <title>The complete chromosome of Gordonia bronchialis DSM 43247.</title>
        <authorList>
            <consortium name="US DOE Joint Genome Institute (JGI-PGF)"/>
            <person name="Lucas S."/>
            <person name="Copeland A."/>
            <person name="Lapidus A."/>
            <person name="Glavina del Rio T."/>
            <person name="Dalin E."/>
            <person name="Tice H."/>
            <person name="Bruce D."/>
            <person name="Goodwin L."/>
            <person name="Pitluck S."/>
            <person name="Kyrpides N."/>
            <person name="Mavromatis K."/>
            <person name="Ivanova N."/>
            <person name="Ovchinnikova G."/>
            <person name="Saunders E."/>
            <person name="Brettin T."/>
            <person name="Detter J.C."/>
            <person name="Han C."/>
            <person name="Larimer F."/>
            <person name="Land M."/>
            <person name="Hauser L."/>
            <person name="Markowitz V."/>
            <person name="Cheng J.-F."/>
            <person name="Hugenholtz P."/>
            <person name="Woyke T."/>
            <person name="Wu D."/>
            <person name="Jando M."/>
            <person name="Schneider S."/>
            <person name="Goeker M."/>
            <person name="Klenk H.-P."/>
            <person name="Eisen J.A."/>
        </authorList>
    </citation>
    <scope>NUCLEOTIDE SEQUENCE [LARGE SCALE GENOMIC DNA]</scope>
    <source>
        <strain evidence="3">ATCC 25592 / DSM 43247 / BCRC 13721 / JCM 3198 / KCTC 3076 / NBRC 16047 / NCTC 10667</strain>
    </source>
</reference>
<evidence type="ECO:0000256" key="1">
    <source>
        <dbReference type="SAM" id="Phobius"/>
    </source>
</evidence>
<organism evidence="2 3">
    <name type="scientific">Gordonia bronchialis (strain ATCC 25592 / DSM 43247 / BCRC 13721 / JCM 3198 / KCTC 3076 / NBRC 16047 / NCTC 10667)</name>
    <name type="common">Rhodococcus bronchialis</name>
    <dbReference type="NCBI Taxonomy" id="526226"/>
    <lineage>
        <taxon>Bacteria</taxon>
        <taxon>Bacillati</taxon>
        <taxon>Actinomycetota</taxon>
        <taxon>Actinomycetes</taxon>
        <taxon>Mycobacteriales</taxon>
        <taxon>Gordoniaceae</taxon>
        <taxon>Gordonia</taxon>
    </lineage>
</organism>
<sequence length="97" mass="10556">MHPGISAYQHPRPRRALAMPRWFAMLTVLYTTLLAFVLTAVAGSLLDEQSHRGYNETIAEHVASTPLIVWLTAATIAACVARLTATVVARAAQRSGR</sequence>
<keyword evidence="1" id="KW-0812">Transmembrane</keyword>
<accession>D0LEX8</accession>
<dbReference type="KEGG" id="gbr:Gbro_2621"/>
<reference evidence="2 3" key="2">
    <citation type="journal article" date="2010" name="Stand. Genomic Sci.">
        <title>Complete genome sequence of Gordonia bronchialis type strain (3410).</title>
        <authorList>
            <person name="Ivanova N."/>
            <person name="Sikorski J."/>
            <person name="Jando M."/>
            <person name="Lapidus A."/>
            <person name="Nolan M."/>
            <person name="Lucas S."/>
            <person name="Del Rio T.G."/>
            <person name="Tice H."/>
            <person name="Copeland A."/>
            <person name="Cheng J.F."/>
            <person name="Chen F."/>
            <person name="Bruce D."/>
            <person name="Goodwin L."/>
            <person name="Pitluck S."/>
            <person name="Mavromatis K."/>
            <person name="Ovchinnikova G."/>
            <person name="Pati A."/>
            <person name="Chen A."/>
            <person name="Palaniappan K."/>
            <person name="Land M."/>
            <person name="Hauser L."/>
            <person name="Chang Y.J."/>
            <person name="Jeffries C.D."/>
            <person name="Chain P."/>
            <person name="Saunders E."/>
            <person name="Han C."/>
            <person name="Detter J.C."/>
            <person name="Brettin T."/>
            <person name="Rohde M."/>
            <person name="Goker M."/>
            <person name="Bristow J."/>
            <person name="Eisen J.A."/>
            <person name="Markowitz V."/>
            <person name="Hugenholtz P."/>
            <person name="Klenk H.P."/>
            <person name="Kyrpides N.C."/>
        </authorList>
    </citation>
    <scope>NUCLEOTIDE SEQUENCE [LARGE SCALE GENOMIC DNA]</scope>
    <source>
        <strain evidence="3">ATCC 25592 / DSM 43247 / BCRC 13721 / JCM 3198 / KCTC 3076 / NBRC 16047 / NCTC 10667</strain>
    </source>
</reference>
<feature type="transmembrane region" description="Helical" evidence="1">
    <location>
        <begin position="66"/>
        <end position="89"/>
    </location>
</feature>
<name>D0LEX8_GORB4</name>
<keyword evidence="1" id="KW-1133">Transmembrane helix</keyword>
<gene>
    <name evidence="2" type="ordered locus">Gbro_2621</name>
</gene>
<dbReference type="STRING" id="526226.Gbro_2621"/>
<keyword evidence="3" id="KW-1185">Reference proteome</keyword>
<dbReference type="Proteomes" id="UP000001219">
    <property type="component" value="Chromosome"/>
</dbReference>
<dbReference type="HOGENOM" id="CLU_2342791_0_0_11"/>
<proteinExistence type="predicted"/>
<protein>
    <submittedName>
        <fullName evidence="2">Uncharacterized protein</fullName>
    </submittedName>
</protein>